<evidence type="ECO:0000256" key="1">
    <source>
        <dbReference type="ARBA" id="ARBA00004141"/>
    </source>
</evidence>
<protein>
    <submittedName>
        <fullName evidence="8">Tetraspanin</fullName>
    </submittedName>
</protein>
<comment type="subcellular location">
    <subcellularLocation>
        <location evidence="1">Membrane</location>
        <topology evidence="1">Multi-pass membrane protein</topology>
    </subcellularLocation>
</comment>
<dbReference type="AlphaFoldDB" id="A0A7E4ZVF3"/>
<feature type="transmembrane region" description="Helical" evidence="6">
    <location>
        <begin position="9"/>
        <end position="34"/>
    </location>
</feature>
<feature type="compositionally biased region" description="Low complexity" evidence="5">
    <location>
        <begin position="372"/>
        <end position="381"/>
    </location>
</feature>
<keyword evidence="2 6" id="KW-0812">Transmembrane</keyword>
<feature type="compositionally biased region" description="Polar residues" evidence="5">
    <location>
        <begin position="340"/>
        <end position="352"/>
    </location>
</feature>
<reference evidence="7" key="1">
    <citation type="journal article" date="2013" name="Genetics">
        <title>The draft genome and transcriptome of Panagrellus redivivus are shaped by the harsh demands of a free-living lifestyle.</title>
        <authorList>
            <person name="Srinivasan J."/>
            <person name="Dillman A.R."/>
            <person name="Macchietto M.G."/>
            <person name="Heikkinen L."/>
            <person name="Lakso M."/>
            <person name="Fracchia K.M."/>
            <person name="Antoshechkin I."/>
            <person name="Mortazavi A."/>
            <person name="Wong G."/>
            <person name="Sternberg P.W."/>
        </authorList>
    </citation>
    <scope>NUCLEOTIDE SEQUENCE [LARGE SCALE GENOMIC DNA]</scope>
    <source>
        <strain evidence="7">MT8872</strain>
    </source>
</reference>
<evidence type="ECO:0000313" key="7">
    <source>
        <dbReference type="Proteomes" id="UP000492821"/>
    </source>
</evidence>
<dbReference type="InterPro" id="IPR008952">
    <property type="entry name" value="Tetraspanin_EC2_sf"/>
</dbReference>
<keyword evidence="7" id="KW-1185">Reference proteome</keyword>
<feature type="transmembrane region" description="Helical" evidence="6">
    <location>
        <begin position="49"/>
        <end position="73"/>
    </location>
</feature>
<dbReference type="Proteomes" id="UP000492821">
    <property type="component" value="Unassembled WGS sequence"/>
</dbReference>
<accession>A0A7E4ZVF3</accession>
<dbReference type="WBParaSite" id="Pan_g19623.t2">
    <property type="protein sequence ID" value="Pan_g19623.t2"/>
    <property type="gene ID" value="Pan_g19623"/>
</dbReference>
<keyword evidence="3 6" id="KW-1133">Transmembrane helix</keyword>
<feature type="transmembrane region" description="Helical" evidence="6">
    <location>
        <begin position="280"/>
        <end position="301"/>
    </location>
</feature>
<evidence type="ECO:0000256" key="2">
    <source>
        <dbReference type="ARBA" id="ARBA00022692"/>
    </source>
</evidence>
<evidence type="ECO:0000313" key="8">
    <source>
        <dbReference type="WBParaSite" id="Pan_g19623.t2"/>
    </source>
</evidence>
<sequence>MSKKPDSSCVLSIIVAAKLCTILSLLIECLRFAFSSSPISEMRIQTVEYGLITMILSAISVIVIVMDLALMFSTYCNHFNVTKRLIIADLWIQLICFIPVLIWVIVFIATTDQTNFKASWTDDFEFMQSLSHKSIYLDDNVTDSAYYDINDVAYLDEFDNSTAPPEPTHLAGIIWEEGTIERLLQRMTHVEKVQRKLKCCGLEGPDDWLERFSGPIDPETQATTRFLWWSNETALVDVPKSCCRKESDGVCALRYGNNATLSKRSTKGCWPVATAFVRQFTLIVASVILIMIILTIPRNIWMYRLTETRRRKRRALDCNKFALNCRRDYDKIRYLQVSTKPTTPKGDTQSTQSASVKSTETKTKTKTKSTKSTKTAKSTSKASKKSKETTTSAKRQTAGFDNIEPELSIDYTFDADSEGCSL</sequence>
<dbReference type="InterPro" id="IPR018499">
    <property type="entry name" value="Tetraspanin/Peripherin"/>
</dbReference>
<dbReference type="Gene3D" id="1.10.1450.10">
    <property type="entry name" value="Tetraspanin"/>
    <property type="match status" value="1"/>
</dbReference>
<dbReference type="Pfam" id="PF00335">
    <property type="entry name" value="Tetraspanin"/>
    <property type="match status" value="1"/>
</dbReference>
<proteinExistence type="predicted"/>
<evidence type="ECO:0000256" key="4">
    <source>
        <dbReference type="ARBA" id="ARBA00023136"/>
    </source>
</evidence>
<name>A0A7E4ZVF3_PANRE</name>
<reference evidence="8" key="2">
    <citation type="submission" date="2020-10" db="UniProtKB">
        <authorList>
            <consortium name="WormBaseParasite"/>
        </authorList>
    </citation>
    <scope>IDENTIFICATION</scope>
</reference>
<evidence type="ECO:0000256" key="3">
    <source>
        <dbReference type="ARBA" id="ARBA00022989"/>
    </source>
</evidence>
<keyword evidence="4 6" id="KW-0472">Membrane</keyword>
<dbReference type="SUPFAM" id="SSF48652">
    <property type="entry name" value="Tetraspanin"/>
    <property type="match status" value="1"/>
</dbReference>
<evidence type="ECO:0000256" key="5">
    <source>
        <dbReference type="SAM" id="MobiDB-lite"/>
    </source>
</evidence>
<evidence type="ECO:0000256" key="6">
    <source>
        <dbReference type="SAM" id="Phobius"/>
    </source>
</evidence>
<feature type="transmembrane region" description="Helical" evidence="6">
    <location>
        <begin position="85"/>
        <end position="109"/>
    </location>
</feature>
<dbReference type="GO" id="GO:0016020">
    <property type="term" value="C:membrane"/>
    <property type="evidence" value="ECO:0007669"/>
    <property type="project" value="UniProtKB-SubCell"/>
</dbReference>
<feature type="region of interest" description="Disordered" evidence="5">
    <location>
        <begin position="340"/>
        <end position="401"/>
    </location>
</feature>
<organism evidence="7 8">
    <name type="scientific">Panagrellus redivivus</name>
    <name type="common">Microworm</name>
    <dbReference type="NCBI Taxonomy" id="6233"/>
    <lineage>
        <taxon>Eukaryota</taxon>
        <taxon>Metazoa</taxon>
        <taxon>Ecdysozoa</taxon>
        <taxon>Nematoda</taxon>
        <taxon>Chromadorea</taxon>
        <taxon>Rhabditida</taxon>
        <taxon>Tylenchina</taxon>
        <taxon>Panagrolaimomorpha</taxon>
        <taxon>Panagrolaimoidea</taxon>
        <taxon>Panagrolaimidae</taxon>
        <taxon>Panagrellus</taxon>
    </lineage>
</organism>